<evidence type="ECO:0000313" key="9">
    <source>
        <dbReference type="EMBL" id="KAK7903943.1"/>
    </source>
</evidence>
<dbReference type="AlphaFoldDB" id="A0AAW0NLV1"/>
<dbReference type="EMBL" id="JBBPFD010000012">
    <property type="protein sequence ID" value="KAK7903943.1"/>
    <property type="molecule type" value="Genomic_DNA"/>
</dbReference>
<evidence type="ECO:0000256" key="7">
    <source>
        <dbReference type="ARBA" id="ARBA00048018"/>
    </source>
</evidence>
<feature type="compositionally biased region" description="Basic and acidic residues" evidence="8">
    <location>
        <begin position="155"/>
        <end position="178"/>
    </location>
</feature>
<dbReference type="Pfam" id="PF02580">
    <property type="entry name" value="Tyr_Deacylase"/>
    <property type="match status" value="1"/>
</dbReference>
<keyword evidence="5" id="KW-0378">Hydrolase</keyword>
<dbReference type="PANTHER" id="PTHR10472">
    <property type="entry name" value="D-TYROSYL-TRNA TYR DEACYLASE"/>
    <property type="match status" value="1"/>
</dbReference>
<evidence type="ECO:0000313" key="10">
    <source>
        <dbReference type="Proteomes" id="UP001460270"/>
    </source>
</evidence>
<comment type="subcellular location">
    <subcellularLocation>
        <location evidence="1">Cytoplasm</location>
    </subcellularLocation>
</comment>
<comment type="catalytic activity">
    <reaction evidence="6">
        <text>glycyl-tRNA(Ala) + H2O = tRNA(Ala) + glycine + H(+)</text>
        <dbReference type="Rhea" id="RHEA:53744"/>
        <dbReference type="Rhea" id="RHEA-COMP:9657"/>
        <dbReference type="Rhea" id="RHEA-COMP:13640"/>
        <dbReference type="ChEBI" id="CHEBI:15377"/>
        <dbReference type="ChEBI" id="CHEBI:15378"/>
        <dbReference type="ChEBI" id="CHEBI:57305"/>
        <dbReference type="ChEBI" id="CHEBI:78442"/>
        <dbReference type="ChEBI" id="CHEBI:78522"/>
        <dbReference type="EC" id="3.1.1.96"/>
    </reaction>
</comment>
<feature type="compositionally biased region" description="Low complexity" evidence="8">
    <location>
        <begin position="103"/>
        <end position="113"/>
    </location>
</feature>
<evidence type="ECO:0000256" key="2">
    <source>
        <dbReference type="ARBA" id="ARBA00011738"/>
    </source>
</evidence>
<reference evidence="10" key="1">
    <citation type="submission" date="2024-04" db="EMBL/GenBank/DDBJ databases">
        <title>Salinicola lusitanus LLJ914,a marine bacterium isolated from the Okinawa Trough.</title>
        <authorList>
            <person name="Li J."/>
        </authorList>
    </citation>
    <scope>NUCLEOTIDE SEQUENCE [LARGE SCALE GENOMIC DNA]</scope>
</reference>
<comment type="catalytic activity">
    <reaction evidence="7">
        <text>a D-aminoacyl-tRNA + H2O = a tRNA + a D-alpha-amino acid + H(+)</text>
        <dbReference type="Rhea" id="RHEA:13953"/>
        <dbReference type="Rhea" id="RHEA-COMP:10123"/>
        <dbReference type="Rhea" id="RHEA-COMP:10124"/>
        <dbReference type="ChEBI" id="CHEBI:15377"/>
        <dbReference type="ChEBI" id="CHEBI:15378"/>
        <dbReference type="ChEBI" id="CHEBI:59871"/>
        <dbReference type="ChEBI" id="CHEBI:78442"/>
        <dbReference type="ChEBI" id="CHEBI:79333"/>
        <dbReference type="EC" id="3.1.1.96"/>
    </reaction>
</comment>
<dbReference type="EC" id="3.1.1.96" evidence="3"/>
<keyword evidence="4" id="KW-0963">Cytoplasm</keyword>
<organism evidence="9 10">
    <name type="scientific">Mugilogobius chulae</name>
    <name type="common">yellowstripe goby</name>
    <dbReference type="NCBI Taxonomy" id="88201"/>
    <lineage>
        <taxon>Eukaryota</taxon>
        <taxon>Metazoa</taxon>
        <taxon>Chordata</taxon>
        <taxon>Craniata</taxon>
        <taxon>Vertebrata</taxon>
        <taxon>Euteleostomi</taxon>
        <taxon>Actinopterygii</taxon>
        <taxon>Neopterygii</taxon>
        <taxon>Teleostei</taxon>
        <taxon>Neoteleostei</taxon>
        <taxon>Acanthomorphata</taxon>
        <taxon>Gobiaria</taxon>
        <taxon>Gobiiformes</taxon>
        <taxon>Gobioidei</taxon>
        <taxon>Gobiidae</taxon>
        <taxon>Gobionellinae</taxon>
        <taxon>Mugilogobius</taxon>
    </lineage>
</organism>
<feature type="compositionally biased region" description="Polar residues" evidence="8">
    <location>
        <begin position="141"/>
        <end position="153"/>
    </location>
</feature>
<evidence type="ECO:0000256" key="8">
    <source>
        <dbReference type="SAM" id="MobiDB-lite"/>
    </source>
</evidence>
<dbReference type="PANTHER" id="PTHR10472:SF1">
    <property type="entry name" value="D-AMINOACYL-TRNA DEACYLASE 2"/>
    <property type="match status" value="1"/>
</dbReference>
<accession>A0AAW0NLV1</accession>
<name>A0AAW0NLV1_9GOBI</name>
<dbReference type="InterPro" id="IPR023509">
    <property type="entry name" value="DTD-like_sf"/>
</dbReference>
<evidence type="ECO:0000256" key="6">
    <source>
        <dbReference type="ARBA" id="ARBA00047676"/>
    </source>
</evidence>
<dbReference type="InterPro" id="IPR003732">
    <property type="entry name" value="Daa-tRNA_deacyls_DTD"/>
</dbReference>
<feature type="region of interest" description="Disordered" evidence="8">
    <location>
        <begin position="96"/>
        <end position="178"/>
    </location>
</feature>
<evidence type="ECO:0000256" key="5">
    <source>
        <dbReference type="ARBA" id="ARBA00022801"/>
    </source>
</evidence>
<evidence type="ECO:0000256" key="1">
    <source>
        <dbReference type="ARBA" id="ARBA00004496"/>
    </source>
</evidence>
<feature type="compositionally biased region" description="Basic residues" evidence="8">
    <location>
        <begin position="117"/>
        <end position="127"/>
    </location>
</feature>
<feature type="region of interest" description="Disordered" evidence="8">
    <location>
        <begin position="23"/>
        <end position="83"/>
    </location>
</feature>
<dbReference type="GO" id="GO:0005737">
    <property type="term" value="C:cytoplasm"/>
    <property type="evidence" value="ECO:0007669"/>
    <property type="project" value="UniProtKB-SubCell"/>
</dbReference>
<feature type="compositionally biased region" description="Polar residues" evidence="8">
    <location>
        <begin position="51"/>
        <end position="71"/>
    </location>
</feature>
<evidence type="ECO:0000256" key="4">
    <source>
        <dbReference type="ARBA" id="ARBA00022490"/>
    </source>
</evidence>
<gene>
    <name evidence="9" type="ORF">WMY93_016550</name>
</gene>
<keyword evidence="10" id="KW-1185">Reference proteome</keyword>
<dbReference type="GO" id="GO:0051500">
    <property type="term" value="F:D-tyrosyl-tRNA(Tyr) deacylase activity"/>
    <property type="evidence" value="ECO:0007669"/>
    <property type="project" value="TreeGrafter"/>
</dbReference>
<sequence>MSPSRGAVGREEMSTRTARCCQTFKEPKATAPRSTAPLPGIMSIKEKSEIQMVNPNSMTYQHEEQVQTSHSGKNRPRPVEVVNQQVLRVQRVEVSHTEEIQDSDTTQQPQSPQRPTHSSRGRPLKRKCFPDEEIPKKKLQSLETDLVQSSKHVSTIRESKRAAGAERQEKDDLQKQLHERPLEARVVVQQCSSAKVKTRAGVDGAESQYAQIREGLVVYVCFFEGATDETTQRIADSVMNTRFFRASFRRQLLSVLDLPGSVLLVPQESLGYEPGPRRSMQNRGVSEAWLGKRLFSSLVQHCSELLRAKGTEGGVVEQGLYGQRQELEIASTDPTSHVLEF</sequence>
<protein>
    <recommendedName>
        <fullName evidence="3">D-aminoacyl-tRNA deacylase</fullName>
        <ecNumber evidence="3">3.1.1.96</ecNumber>
    </recommendedName>
</protein>
<evidence type="ECO:0000256" key="3">
    <source>
        <dbReference type="ARBA" id="ARBA00013056"/>
    </source>
</evidence>
<dbReference type="Proteomes" id="UP001460270">
    <property type="component" value="Unassembled WGS sequence"/>
</dbReference>
<dbReference type="Gene3D" id="3.50.80.10">
    <property type="entry name" value="D-tyrosyl-tRNA(Tyr) deacylase"/>
    <property type="match status" value="1"/>
</dbReference>
<proteinExistence type="predicted"/>
<comment type="subunit">
    <text evidence="2">Homodimer.</text>
</comment>
<dbReference type="SUPFAM" id="SSF69500">
    <property type="entry name" value="DTD-like"/>
    <property type="match status" value="1"/>
</dbReference>
<comment type="caution">
    <text evidence="9">The sequence shown here is derived from an EMBL/GenBank/DDBJ whole genome shotgun (WGS) entry which is preliminary data.</text>
</comment>